<evidence type="ECO:0000313" key="9">
    <source>
        <dbReference type="Proteomes" id="UP000000271"/>
    </source>
</evidence>
<dbReference type="EMBL" id="CP001791">
    <property type="protein sequence ID" value="ADH97756.1"/>
    <property type="molecule type" value="Genomic_DNA"/>
</dbReference>
<evidence type="ECO:0000313" key="8">
    <source>
        <dbReference type="EMBL" id="ADH97756.1"/>
    </source>
</evidence>
<feature type="coiled-coil region" evidence="5">
    <location>
        <begin position="5"/>
        <end position="59"/>
    </location>
</feature>
<dbReference type="InterPro" id="IPR006073">
    <property type="entry name" value="GTP-bd"/>
</dbReference>
<dbReference type="KEGG" id="bse:Bsel_0210"/>
<keyword evidence="6" id="KW-0812">Transmembrane</keyword>
<comment type="subcellular location">
    <subcellularLocation>
        <location evidence="1">Cytoplasm</location>
        <location evidence="1">Cytoskeleton</location>
    </subcellularLocation>
</comment>
<evidence type="ECO:0000256" key="6">
    <source>
        <dbReference type="SAM" id="Phobius"/>
    </source>
</evidence>
<protein>
    <recommendedName>
        <fullName evidence="7">G domain-containing protein</fullName>
    </recommendedName>
</protein>
<sequence>MNHSREIYQEVIRKVEKVISTLESEGTDSEIIEYQNQARNKLSALYQTLVDNLQSLEKNSEWNVFTIAFYGETNAGKSTLIETLRILLKEKTKLQERMTFDKALHDYKQVQFKINDLNTIIKSLENSYENELMIKQDILNGLLLRKTDLESSLEILESRLNELHYDILHKIVFRSFDFIRSMFNKLDEQTEIDNIVLEINDVGEKMKSLEEEIIKRQDDLDETDEKYDSDKKSRMKEAALLQNTIAELEQILTNNSDAKIVGDGRSDFTRNVTEYRFAFNNQTFVISDLPGIEGNEKSVQAEIDGAIEKAHAVFYISGKANPPQKGNDERTGTIAKIKNHLEKHSEVYFIYNKRVNNPRQLSKTLITDSESESLNVVDRVMAETLGKQYNHHLSLSGYPALVSIGNYWGGRLEKSKYKFLDTFDSPKVIMTYSGVKTFSDWMTTNLVENINFKIEKANVNKVSFSLNDTINNLGELSDSFNRLEHKLKSTLKGSSDQLEEVEELFYRNVINSMNGAINKFKQSLRKKMYSDIDQDINNDQFSNRLKQRTEEEVERLIKDFEKRIHKNVEDFEGHMSAVIEKNQQYVEELLESYSNSVEFTFEFDPEIKMKKSVNPAEVAASAGGLIYGVIFNVMNLTNPFGWALLAISVITLIVFASKTIYKVLNSDYRKSQQKKSTDENIQEIANKLRASLEEEVDKTVTPVNNAVNRIVKDIETSVSQVEVMRQVFEDVESELRVMARDIEYREELINGNN</sequence>
<evidence type="ECO:0000256" key="2">
    <source>
        <dbReference type="ARBA" id="ARBA00022490"/>
    </source>
</evidence>
<dbReference type="SUPFAM" id="SSF52540">
    <property type="entry name" value="P-loop containing nucleoside triphosphate hydrolases"/>
    <property type="match status" value="2"/>
</dbReference>
<dbReference type="InterPro" id="IPR027417">
    <property type="entry name" value="P-loop_NTPase"/>
</dbReference>
<reference evidence="8" key="1">
    <citation type="submission" date="2009-10" db="EMBL/GenBank/DDBJ databases">
        <title>Complete sequence of Bacillus selenitireducens MLS10.</title>
        <authorList>
            <consortium name="US DOE Joint Genome Institute"/>
            <person name="Lucas S."/>
            <person name="Copeland A."/>
            <person name="Lapidus A."/>
            <person name="Glavina del Rio T."/>
            <person name="Dalin E."/>
            <person name="Tice H."/>
            <person name="Bruce D."/>
            <person name="Goodwin L."/>
            <person name="Pitluck S."/>
            <person name="Sims D."/>
            <person name="Brettin T."/>
            <person name="Detter J.C."/>
            <person name="Han C."/>
            <person name="Larimer F."/>
            <person name="Land M."/>
            <person name="Hauser L."/>
            <person name="Kyrpides N."/>
            <person name="Ovchinnikova G."/>
            <person name="Stolz J."/>
        </authorList>
    </citation>
    <scope>NUCLEOTIDE SEQUENCE [LARGE SCALE GENOMIC DNA]</scope>
    <source>
        <strain evidence="8">MLS10</strain>
    </source>
</reference>
<accession>D6XVY3</accession>
<feature type="domain" description="G" evidence="7">
    <location>
        <begin position="66"/>
        <end position="138"/>
    </location>
</feature>
<dbReference type="HOGENOM" id="CLU_010061_3_1_9"/>
<evidence type="ECO:0000256" key="3">
    <source>
        <dbReference type="ARBA" id="ARBA00023175"/>
    </source>
</evidence>
<evidence type="ECO:0000256" key="5">
    <source>
        <dbReference type="SAM" id="Coils"/>
    </source>
</evidence>
<dbReference type="AlphaFoldDB" id="D6XVY3"/>
<gene>
    <name evidence="8" type="ordered locus">Bsel_0210</name>
</gene>
<feature type="transmembrane region" description="Helical" evidence="6">
    <location>
        <begin position="640"/>
        <end position="661"/>
    </location>
</feature>
<name>D6XVY3_BACIE</name>
<dbReference type="PANTHER" id="PTHR47970:SF12">
    <property type="entry name" value="KINESIN FAMILY MEMBER 11"/>
    <property type="match status" value="1"/>
</dbReference>
<dbReference type="GO" id="GO:0051231">
    <property type="term" value="P:spindle elongation"/>
    <property type="evidence" value="ECO:0007669"/>
    <property type="project" value="TreeGrafter"/>
</dbReference>
<feature type="coiled-coil region" evidence="5">
    <location>
        <begin position="192"/>
        <end position="226"/>
    </location>
</feature>
<organism evidence="8 9">
    <name type="scientific">Bacillus selenitireducens (strain ATCC 700615 / DSM 15326 / MLS10)</name>
    <dbReference type="NCBI Taxonomy" id="439292"/>
    <lineage>
        <taxon>Bacteria</taxon>
        <taxon>Bacillati</taxon>
        <taxon>Bacillota</taxon>
        <taxon>Bacilli</taxon>
        <taxon>Bacillales</taxon>
        <taxon>Bacillaceae</taxon>
        <taxon>Salisediminibacterium</taxon>
    </lineage>
</organism>
<keyword evidence="6" id="KW-0472">Membrane</keyword>
<dbReference type="STRING" id="439292.Bsel_0210"/>
<dbReference type="eggNOG" id="COG0699">
    <property type="taxonomic scope" value="Bacteria"/>
</dbReference>
<evidence type="ECO:0000256" key="1">
    <source>
        <dbReference type="ARBA" id="ARBA00004245"/>
    </source>
</evidence>
<dbReference type="PANTHER" id="PTHR47970">
    <property type="entry name" value="KINESIN-LIKE PROTEIN KIF11"/>
    <property type="match status" value="1"/>
</dbReference>
<dbReference type="Proteomes" id="UP000000271">
    <property type="component" value="Chromosome"/>
</dbReference>
<dbReference type="GO" id="GO:0008574">
    <property type="term" value="F:plus-end-directed microtubule motor activity"/>
    <property type="evidence" value="ECO:0007669"/>
    <property type="project" value="TreeGrafter"/>
</dbReference>
<keyword evidence="6" id="KW-1133">Transmembrane helix</keyword>
<dbReference type="GO" id="GO:0005525">
    <property type="term" value="F:GTP binding"/>
    <property type="evidence" value="ECO:0007669"/>
    <property type="project" value="InterPro"/>
</dbReference>
<dbReference type="InterPro" id="IPR047149">
    <property type="entry name" value="KIF11-like"/>
</dbReference>
<evidence type="ECO:0000259" key="7">
    <source>
        <dbReference type="Pfam" id="PF01926"/>
    </source>
</evidence>
<dbReference type="Pfam" id="PF01926">
    <property type="entry name" value="MMR_HSR1"/>
    <property type="match status" value="1"/>
</dbReference>
<proteinExistence type="predicted"/>
<dbReference type="GO" id="GO:0005876">
    <property type="term" value="C:spindle microtubule"/>
    <property type="evidence" value="ECO:0007669"/>
    <property type="project" value="TreeGrafter"/>
</dbReference>
<evidence type="ECO:0000256" key="4">
    <source>
        <dbReference type="ARBA" id="ARBA00023212"/>
    </source>
</evidence>
<keyword evidence="9" id="KW-1185">Reference proteome</keyword>
<keyword evidence="5" id="KW-0175">Coiled coil</keyword>
<keyword evidence="3" id="KW-0505">Motor protein</keyword>
<dbReference type="Gene3D" id="3.40.50.300">
    <property type="entry name" value="P-loop containing nucleotide triphosphate hydrolases"/>
    <property type="match status" value="1"/>
</dbReference>
<keyword evidence="2" id="KW-0963">Cytoplasm</keyword>
<dbReference type="GO" id="GO:0072686">
    <property type="term" value="C:mitotic spindle"/>
    <property type="evidence" value="ECO:0007669"/>
    <property type="project" value="TreeGrafter"/>
</dbReference>
<keyword evidence="4" id="KW-0206">Cytoskeleton</keyword>
<dbReference type="RefSeq" id="WP_013171185.1">
    <property type="nucleotide sequence ID" value="NC_014219.1"/>
</dbReference>